<keyword evidence="3" id="KW-1185">Reference proteome</keyword>
<dbReference type="SMART" id="SM00347">
    <property type="entry name" value="HTH_MARR"/>
    <property type="match status" value="1"/>
</dbReference>
<dbReference type="PROSITE" id="PS50995">
    <property type="entry name" value="HTH_MARR_2"/>
    <property type="match status" value="1"/>
</dbReference>
<gene>
    <name evidence="2" type="ORF">LVY72_05570</name>
</gene>
<dbReference type="SUPFAM" id="SSF46785">
    <property type="entry name" value="Winged helix' DNA-binding domain"/>
    <property type="match status" value="1"/>
</dbReference>
<dbReference type="PANTHER" id="PTHR33164:SF94">
    <property type="entry name" value="TRANSCRIPTIONAL REGULATORY PROTEIN-RELATED"/>
    <property type="match status" value="1"/>
</dbReference>
<dbReference type="Pfam" id="PF12802">
    <property type="entry name" value="MarR_2"/>
    <property type="match status" value="1"/>
</dbReference>
<dbReference type="EMBL" id="JAKLTQ010000002">
    <property type="protein sequence ID" value="MCG2621383.1"/>
    <property type="molecule type" value="Genomic_DNA"/>
</dbReference>
<dbReference type="InterPro" id="IPR036390">
    <property type="entry name" value="WH_DNA-bd_sf"/>
</dbReference>
<evidence type="ECO:0000313" key="3">
    <source>
        <dbReference type="Proteomes" id="UP001165368"/>
    </source>
</evidence>
<dbReference type="RefSeq" id="WP_237818533.1">
    <property type="nucleotide sequence ID" value="NZ_JAKLTQ010000002.1"/>
</dbReference>
<evidence type="ECO:0000259" key="1">
    <source>
        <dbReference type="PROSITE" id="PS50995"/>
    </source>
</evidence>
<dbReference type="Gene3D" id="1.10.10.10">
    <property type="entry name" value="Winged helix-like DNA-binding domain superfamily/Winged helix DNA-binding domain"/>
    <property type="match status" value="1"/>
</dbReference>
<dbReference type="InterPro" id="IPR000835">
    <property type="entry name" value="HTH_MarR-typ"/>
</dbReference>
<sequence length="157" mass="17072">MAGLPDPPGPEAAGGDKSALIADVEHEFSRLVIGARNWIRSRAAAIDPALLPFDYKILAVLDRSGTLQQGRLAELLATDKSMVSRSAKRLVGLGLAARKPDPDDRRAFLLGLTDEGSRRFQAASREEREVFTGKLMAWEPEELRRLADLLGKLNGPA</sequence>
<accession>A0ABS9L3Z8</accession>
<comment type="caution">
    <text evidence="2">The sequence shown here is derived from an EMBL/GenBank/DDBJ whole genome shotgun (WGS) entry which is preliminary data.</text>
</comment>
<organism evidence="2 3">
    <name type="scientific">Arthrobacter hankyongi</name>
    <dbReference type="NCBI Taxonomy" id="2904801"/>
    <lineage>
        <taxon>Bacteria</taxon>
        <taxon>Bacillati</taxon>
        <taxon>Actinomycetota</taxon>
        <taxon>Actinomycetes</taxon>
        <taxon>Micrococcales</taxon>
        <taxon>Micrococcaceae</taxon>
        <taxon>Arthrobacter</taxon>
    </lineage>
</organism>
<dbReference type="PANTHER" id="PTHR33164">
    <property type="entry name" value="TRANSCRIPTIONAL REGULATOR, MARR FAMILY"/>
    <property type="match status" value="1"/>
</dbReference>
<dbReference type="InterPro" id="IPR039422">
    <property type="entry name" value="MarR/SlyA-like"/>
</dbReference>
<dbReference type="Proteomes" id="UP001165368">
    <property type="component" value="Unassembled WGS sequence"/>
</dbReference>
<dbReference type="InterPro" id="IPR036388">
    <property type="entry name" value="WH-like_DNA-bd_sf"/>
</dbReference>
<proteinExistence type="predicted"/>
<evidence type="ECO:0000313" key="2">
    <source>
        <dbReference type="EMBL" id="MCG2621383.1"/>
    </source>
</evidence>
<feature type="domain" description="HTH marR-type" evidence="1">
    <location>
        <begin position="25"/>
        <end position="155"/>
    </location>
</feature>
<protein>
    <submittedName>
        <fullName evidence="2">MarR family transcriptional regulator</fullName>
    </submittedName>
</protein>
<dbReference type="PRINTS" id="PR00598">
    <property type="entry name" value="HTHMARR"/>
</dbReference>
<reference evidence="2" key="1">
    <citation type="submission" date="2022-01" db="EMBL/GenBank/DDBJ databases">
        <authorList>
            <person name="Jo J.-H."/>
            <person name="Im W.-T."/>
        </authorList>
    </citation>
    <scope>NUCLEOTIDE SEQUENCE</scope>
    <source>
        <strain evidence="2">I2-34</strain>
    </source>
</reference>
<name>A0ABS9L3Z8_9MICC</name>